<dbReference type="PANTHER" id="PTHR12280:SF20">
    <property type="entry name" value="4'-PHOSPHOPANTETHEINE PHOSPHATASE"/>
    <property type="match status" value="1"/>
</dbReference>
<sequence length="271" mass="28579">MHTPFKIGIDAGGTLIKLAIQTASQPVFRIFSSNDPISCARWLETHYDGAEFCLTGGGAQKLAESLESVDWTHIPEFDASLQGAEWLLSKGDNPVPTNYILANVGTGTSLHVVRNKDAARIGGSGVGGGTLMGLSGIMLGINDFEQFIQLSATGRRDNIDVTVAQLYAGAEPPIPGDLTASNFGRVQESLKYSPADQAAAVVGLVAETVSTLAILAAQKESLQDIVYIGSTFVANPLMVKIVDSYSQFCGMHPYILPHGSYCGAIGAMLSL</sequence>
<dbReference type="Proteomes" id="UP000823201">
    <property type="component" value="Unassembled WGS sequence"/>
</dbReference>
<keyword evidence="5" id="KW-0067">ATP-binding</keyword>
<dbReference type="Gene3D" id="3.30.420.40">
    <property type="match status" value="1"/>
</dbReference>
<dbReference type="CDD" id="cd24085">
    <property type="entry name" value="ASKHA_NBD_PanK-II_bac"/>
    <property type="match status" value="1"/>
</dbReference>
<keyword evidence="8" id="KW-1185">Reference proteome</keyword>
<keyword evidence="4 7" id="KW-0418">Kinase</keyword>
<accession>A0ABS2Q892</accession>
<dbReference type="EMBL" id="JAFBEV010000010">
    <property type="protein sequence ID" value="MBM7658004.1"/>
    <property type="molecule type" value="Genomic_DNA"/>
</dbReference>
<dbReference type="PANTHER" id="PTHR12280">
    <property type="entry name" value="PANTOTHENATE KINASE"/>
    <property type="match status" value="1"/>
</dbReference>
<dbReference type="GO" id="GO:0004594">
    <property type="term" value="F:pantothenate kinase activity"/>
    <property type="evidence" value="ECO:0007669"/>
    <property type="project" value="UniProtKB-EC"/>
</dbReference>
<evidence type="ECO:0000256" key="5">
    <source>
        <dbReference type="ARBA" id="ARBA00022840"/>
    </source>
</evidence>
<dbReference type="Pfam" id="PF03630">
    <property type="entry name" value="Fumble"/>
    <property type="match status" value="1"/>
</dbReference>
<dbReference type="NCBIfam" id="NF009842">
    <property type="entry name" value="PRK13317.1"/>
    <property type="match status" value="1"/>
</dbReference>
<protein>
    <submittedName>
        <fullName evidence="7">Type II pantothenate kinase</fullName>
        <ecNumber evidence="7">2.7.1.33</ecNumber>
    </submittedName>
</protein>
<evidence type="ECO:0000256" key="1">
    <source>
        <dbReference type="ARBA" id="ARBA00022490"/>
    </source>
</evidence>
<comment type="caution">
    <text evidence="7">The sequence shown here is derived from an EMBL/GenBank/DDBJ whole genome shotgun (WGS) entry which is preliminary data.</text>
</comment>
<evidence type="ECO:0000256" key="2">
    <source>
        <dbReference type="ARBA" id="ARBA00022679"/>
    </source>
</evidence>
<dbReference type="InterPro" id="IPR043129">
    <property type="entry name" value="ATPase_NBD"/>
</dbReference>
<organism evidence="7 8">
    <name type="scientific">Sporolactobacillus spathodeae</name>
    <dbReference type="NCBI Taxonomy" id="1465502"/>
    <lineage>
        <taxon>Bacteria</taxon>
        <taxon>Bacillati</taxon>
        <taxon>Bacillota</taxon>
        <taxon>Bacilli</taxon>
        <taxon>Bacillales</taxon>
        <taxon>Sporolactobacillaceae</taxon>
        <taxon>Sporolactobacillus</taxon>
    </lineage>
</organism>
<keyword evidence="3" id="KW-0547">Nucleotide-binding</keyword>
<keyword evidence="2 7" id="KW-0808">Transferase</keyword>
<keyword evidence="1" id="KW-0963">Cytoplasm</keyword>
<dbReference type="InterPro" id="IPR004567">
    <property type="entry name" value="Type_II_PanK"/>
</dbReference>
<dbReference type="PIRSF" id="PIRSF036940">
    <property type="entry name" value="PanK_bac_aCoA"/>
    <property type="match status" value="1"/>
</dbReference>
<evidence type="ECO:0000313" key="8">
    <source>
        <dbReference type="Proteomes" id="UP000823201"/>
    </source>
</evidence>
<gene>
    <name evidence="7" type="ORF">JOC27_001455</name>
</gene>
<evidence type="ECO:0000256" key="6">
    <source>
        <dbReference type="ARBA" id="ARBA00022993"/>
    </source>
</evidence>
<evidence type="ECO:0000256" key="3">
    <source>
        <dbReference type="ARBA" id="ARBA00022741"/>
    </source>
</evidence>
<dbReference type="SUPFAM" id="SSF53067">
    <property type="entry name" value="Actin-like ATPase domain"/>
    <property type="match status" value="1"/>
</dbReference>
<proteinExistence type="predicted"/>
<evidence type="ECO:0000313" key="7">
    <source>
        <dbReference type="EMBL" id="MBM7658004.1"/>
    </source>
</evidence>
<name>A0ABS2Q892_9BACL</name>
<dbReference type="InterPro" id="IPR011602">
    <property type="entry name" value="Type_II_PanK_bac"/>
</dbReference>
<dbReference type="RefSeq" id="WP_205006426.1">
    <property type="nucleotide sequence ID" value="NZ_CBCRXA010000010.1"/>
</dbReference>
<dbReference type="EC" id="2.7.1.33" evidence="7"/>
<keyword evidence="6" id="KW-0173">Coenzyme A biosynthesis</keyword>
<reference evidence="7 8" key="1">
    <citation type="submission" date="2021-01" db="EMBL/GenBank/DDBJ databases">
        <title>Genomic Encyclopedia of Type Strains, Phase IV (KMG-IV): sequencing the most valuable type-strain genomes for metagenomic binning, comparative biology and taxonomic classification.</title>
        <authorList>
            <person name="Goeker M."/>
        </authorList>
    </citation>
    <scope>NUCLEOTIDE SEQUENCE [LARGE SCALE GENOMIC DNA]</scope>
    <source>
        <strain evidence="7 8">DSM 100968</strain>
    </source>
</reference>
<evidence type="ECO:0000256" key="4">
    <source>
        <dbReference type="ARBA" id="ARBA00022777"/>
    </source>
</evidence>